<dbReference type="NCBIfam" id="NF038029">
    <property type="entry name" value="LP_plasma"/>
    <property type="match status" value="1"/>
</dbReference>
<dbReference type="AlphaFoldDB" id="F4MR48"/>
<proteinExistence type="predicted"/>
<feature type="signal peptide" evidence="2">
    <location>
        <begin position="1"/>
        <end position="21"/>
    </location>
</feature>
<gene>
    <name evidence="3" type="ORF">MLC_8520</name>
</gene>
<protein>
    <recommendedName>
        <fullName evidence="5">Lipoprotein</fullName>
    </recommendedName>
</protein>
<name>F4MR48_MYCML</name>
<dbReference type="InterPro" id="IPR054816">
    <property type="entry name" value="Lipoprotein_mollicutes-type_CS"/>
</dbReference>
<evidence type="ECO:0000256" key="2">
    <source>
        <dbReference type="SAM" id="SignalP"/>
    </source>
</evidence>
<dbReference type="RefSeq" id="WP_013729948.1">
    <property type="nucleotide sequence ID" value="NC_015431.1"/>
</dbReference>
<feature type="compositionally biased region" description="Basic and acidic residues" evidence="1">
    <location>
        <begin position="28"/>
        <end position="39"/>
    </location>
</feature>
<feature type="region of interest" description="Disordered" evidence="1">
    <location>
        <begin position="26"/>
        <end position="75"/>
    </location>
</feature>
<evidence type="ECO:0008006" key="5">
    <source>
        <dbReference type="Google" id="ProtNLM"/>
    </source>
</evidence>
<organism evidence="3 4">
    <name type="scientific">Mycoplasma mycoides subsp. capri LC str. 95010</name>
    <dbReference type="NCBI Taxonomy" id="862259"/>
    <lineage>
        <taxon>Bacteria</taxon>
        <taxon>Bacillati</taxon>
        <taxon>Mycoplasmatota</taxon>
        <taxon>Mollicutes</taxon>
        <taxon>Mycoplasmataceae</taxon>
        <taxon>Mycoplasma</taxon>
    </lineage>
</organism>
<evidence type="ECO:0000313" key="3">
    <source>
        <dbReference type="EMBL" id="CBW54582.1"/>
    </source>
</evidence>
<evidence type="ECO:0000313" key="4">
    <source>
        <dbReference type="Proteomes" id="UP000010103"/>
    </source>
</evidence>
<feature type="compositionally biased region" description="Low complexity" evidence="1">
    <location>
        <begin position="40"/>
        <end position="75"/>
    </location>
</feature>
<reference evidence="4" key="1">
    <citation type="journal article" date="2011" name="BMC Genomics">
        <title>Mycoplasma mycoides, from "mycoides Small Colony" to "capri". A microevolutionary perspective.</title>
        <authorList>
            <person name="Thiaucourt F."/>
            <person name="Manso-Silvan L."/>
            <person name="Salah W."/>
            <person name="Barbe V."/>
            <person name="Berger A."/>
            <person name="Jacob D."/>
            <person name="Breton M."/>
            <person name="Dupuy V."/>
            <person name="Lomenech A.M."/>
            <person name="Blanchard A."/>
            <person name="Sirand-Pugnet P."/>
        </authorList>
    </citation>
    <scope>NUCLEOTIDE SEQUENCE [LARGE SCALE GENOMIC DNA]</scope>
    <source>
        <strain evidence="4">95010</strain>
    </source>
</reference>
<feature type="chain" id="PRO_5003313448" description="Lipoprotein" evidence="2">
    <location>
        <begin position="22"/>
        <end position="159"/>
    </location>
</feature>
<keyword evidence="2" id="KW-0732">Signal</keyword>
<reference evidence="4" key="2">
    <citation type="journal article" date="2011" name="BMC Genomics">
        <title>Mycoplasma mycoides, from mycoides Small Colony to capri. A microevolutionary perspective.</title>
        <authorList>
            <person name="Thiaucourt F."/>
            <person name="Manso-Silvan L."/>
            <person name="Salah W."/>
            <person name="Barbe V."/>
            <person name="Berger A."/>
            <person name="Jacob D."/>
            <person name="Breton M."/>
            <person name="Dupuy V."/>
            <person name="Lomenech A.M."/>
            <person name="Blanchard A."/>
            <person name="Sirand-Pugnet P."/>
        </authorList>
    </citation>
    <scope>NUCLEOTIDE SEQUENCE [LARGE SCALE GENOMIC DNA]</scope>
    <source>
        <strain evidence="4">95010</strain>
    </source>
</reference>
<dbReference type="HOGENOM" id="CLU_1658855_0_0_14"/>
<accession>F4MR48</accession>
<dbReference type="EMBL" id="FQ377874">
    <property type="protein sequence ID" value="CBW54582.1"/>
    <property type="molecule type" value="Genomic_DNA"/>
</dbReference>
<sequence>MKKLLTIFSSISLITMTNATAVACSNNNKKEEKQSKEMNKNQTSNSTSTNMNNTQGSNSSTTTNITSNPINSVTSMATQPKNETFFNKEPLIFSELDYVSEYFKRKEHIARTSELILENSEGIKRRMQNSTVETTHRDSLAETQDLILENSNGVVNFKK</sequence>
<dbReference type="KEGG" id="mml:MLC_8520"/>
<dbReference type="Proteomes" id="UP000010103">
    <property type="component" value="Chromosome"/>
</dbReference>
<evidence type="ECO:0000256" key="1">
    <source>
        <dbReference type="SAM" id="MobiDB-lite"/>
    </source>
</evidence>
<dbReference type="NCBIfam" id="NF045726">
    <property type="entry name" value="XXplasma_LP"/>
    <property type="match status" value="1"/>
</dbReference>
<dbReference type="PROSITE" id="PS51257">
    <property type="entry name" value="PROKAR_LIPOPROTEIN"/>
    <property type="match status" value="1"/>
</dbReference>